<dbReference type="AlphaFoldDB" id="A0A6J6GTC6"/>
<feature type="domain" description="WCX" evidence="3">
    <location>
        <begin position="202"/>
        <end position="285"/>
    </location>
</feature>
<dbReference type="InterPro" id="IPR026881">
    <property type="entry name" value="WYL_dom"/>
</dbReference>
<dbReference type="PANTHER" id="PTHR34580:SF1">
    <property type="entry name" value="PROTEIN PAFC"/>
    <property type="match status" value="1"/>
</dbReference>
<feature type="region of interest" description="Disordered" evidence="1">
    <location>
        <begin position="286"/>
        <end position="311"/>
    </location>
</feature>
<evidence type="ECO:0000259" key="2">
    <source>
        <dbReference type="Pfam" id="PF13280"/>
    </source>
</evidence>
<evidence type="ECO:0000259" key="3">
    <source>
        <dbReference type="Pfam" id="PF25583"/>
    </source>
</evidence>
<evidence type="ECO:0000313" key="4">
    <source>
        <dbReference type="EMBL" id="CAB4604517.1"/>
    </source>
</evidence>
<dbReference type="InterPro" id="IPR051534">
    <property type="entry name" value="CBASS_pafABC_assoc_protein"/>
</dbReference>
<sequence length="311" mass="34754">MRTVYRDVEALCAAGIPIHTEVGRNGGIRIDPSYRVAGMPRLDTDEARGVLFAVVPAIAAQLGFDADAADRTLLPAMELTAERAARAVRDRLLVEPTHWFVVPDDTPALPDVARAVWESREIRLTYRGSDVVVQPLGLIMKGQTWYVLARVRPRPERTTRLFRLSRVESAELLEHRFERPADFDLAAAWAERRQAFLDSLPNYVVTVLVAPEAEPLLSMLDEGAPALPLPDDVERDEQGWARLRLRFERSTEGTARHLLQLGAGVEVLDPPELRDVMAREAVALARRYADPPSRPRGRASSTPRRSVPRVP</sequence>
<gene>
    <name evidence="4" type="ORF">UFOPK1493_04559</name>
</gene>
<dbReference type="PIRSF" id="PIRSF016838">
    <property type="entry name" value="PafC"/>
    <property type="match status" value="1"/>
</dbReference>
<dbReference type="PANTHER" id="PTHR34580">
    <property type="match status" value="1"/>
</dbReference>
<evidence type="ECO:0000256" key="1">
    <source>
        <dbReference type="SAM" id="MobiDB-lite"/>
    </source>
</evidence>
<dbReference type="InterPro" id="IPR057727">
    <property type="entry name" value="WCX_dom"/>
</dbReference>
<organism evidence="4">
    <name type="scientific">freshwater metagenome</name>
    <dbReference type="NCBI Taxonomy" id="449393"/>
    <lineage>
        <taxon>unclassified sequences</taxon>
        <taxon>metagenomes</taxon>
        <taxon>ecological metagenomes</taxon>
    </lineage>
</organism>
<accession>A0A6J6GTC6</accession>
<reference evidence="4" key="1">
    <citation type="submission" date="2020-05" db="EMBL/GenBank/DDBJ databases">
        <authorList>
            <person name="Chiriac C."/>
            <person name="Salcher M."/>
            <person name="Ghai R."/>
            <person name="Kavagutti S V."/>
        </authorList>
    </citation>
    <scope>NUCLEOTIDE SEQUENCE</scope>
</reference>
<proteinExistence type="predicted"/>
<name>A0A6J6GTC6_9ZZZZ</name>
<feature type="domain" description="WYL" evidence="2">
    <location>
        <begin position="108"/>
        <end position="171"/>
    </location>
</feature>
<dbReference type="InterPro" id="IPR028349">
    <property type="entry name" value="PafC-like"/>
</dbReference>
<dbReference type="Pfam" id="PF13280">
    <property type="entry name" value="WYL"/>
    <property type="match status" value="1"/>
</dbReference>
<protein>
    <submittedName>
        <fullName evidence="4">Unannotated protein</fullName>
    </submittedName>
</protein>
<dbReference type="EMBL" id="CAEZSR010000384">
    <property type="protein sequence ID" value="CAB4604517.1"/>
    <property type="molecule type" value="Genomic_DNA"/>
</dbReference>
<dbReference type="PROSITE" id="PS52050">
    <property type="entry name" value="WYL"/>
    <property type="match status" value="1"/>
</dbReference>
<dbReference type="Pfam" id="PF25583">
    <property type="entry name" value="WCX"/>
    <property type="match status" value="1"/>
</dbReference>